<gene>
    <name evidence="9" type="ORF">NEOLI_004278</name>
</gene>
<keyword evidence="10" id="KW-1185">Reference proteome</keyword>
<sequence>MLICPKCLAFGKPRVSPHKASVRRIVSCKMSRAVSSSDSGFFQKPPVLTNQFTSDPHLGRILNLYVSHSVQQKAIPEFKSLGDIVVSEKISRLIENAERELPYVVQYDEWGRRIDKLVTSEGWRGMKVIACENGLVADGYDNEKWQGQGRLVQFIKVYLFNPSSATFTCPLSMTDGAAQILSRDPAFKEIFARLVSRDVSEMWTSGQWMTERTGGSDVSRTETQATKTSSGYSITGFKFFSSATDSDMALLLAQTPPSGLSLFYAPLRTASGQGFNGVRIHRLKNKLGTRPLPTAELELRDMKGELVGKEGCGVKNISSVLNITRCWNAISSISGAQRAWNIASAYAAERTVFGTQLNLLPTHLSLLSSMNLMLRGLTHLAFHTILFLGSGDVLLRLFAAVAKAYCAKKTIEIVSECLEACGGQGYMEETSLPRLYRDSQVLSIWEGTTNVLSSDVVKTIPKLVTELFAWAEKKGVRREMEEYLSRFDGMDQVVRFTRAREISFELAELLVWALVKEDAEREDAGVFERECLLYWKSARPQVETGSQAQDRAKIDYEIVYGRNPEYRHSRL</sequence>
<dbReference type="EMBL" id="LXFE01001189">
    <property type="protein sequence ID" value="OLL23822.1"/>
    <property type="molecule type" value="Genomic_DNA"/>
</dbReference>
<dbReference type="Gene3D" id="2.40.110.20">
    <property type="match status" value="1"/>
</dbReference>
<dbReference type="InterPro" id="IPR006091">
    <property type="entry name" value="Acyl-CoA_Oxase/DH_mid-dom"/>
</dbReference>
<dbReference type="PROSITE" id="PS00073">
    <property type="entry name" value="ACYL_COA_DH_2"/>
    <property type="match status" value="1"/>
</dbReference>
<dbReference type="SUPFAM" id="SSF56645">
    <property type="entry name" value="Acyl-CoA dehydrogenase NM domain-like"/>
    <property type="match status" value="1"/>
</dbReference>
<comment type="similarity">
    <text evidence="2 5">Belongs to the acyl-CoA dehydrogenase family.</text>
</comment>
<dbReference type="Pfam" id="PF00441">
    <property type="entry name" value="Acyl-CoA_dh_1"/>
    <property type="match status" value="1"/>
</dbReference>
<dbReference type="InterPro" id="IPR041504">
    <property type="entry name" value="AidB_N"/>
</dbReference>
<feature type="domain" description="Acyl-CoA oxidase/dehydrogenase middle" evidence="7">
    <location>
        <begin position="207"/>
        <end position="301"/>
    </location>
</feature>
<dbReference type="Proteomes" id="UP000186594">
    <property type="component" value="Unassembled WGS sequence"/>
</dbReference>
<dbReference type="InterPro" id="IPR036250">
    <property type="entry name" value="AcylCo_DH-like_C"/>
</dbReference>
<keyword evidence="5" id="KW-0560">Oxidoreductase</keyword>
<feature type="domain" description="Acyl-CoA dehydrogenase/oxidase C-terminal" evidence="6">
    <location>
        <begin position="313"/>
        <end position="458"/>
    </location>
</feature>
<comment type="caution">
    <text evidence="9">The sequence shown here is derived from an EMBL/GenBank/DDBJ whole genome shotgun (WGS) entry which is preliminary data.</text>
</comment>
<dbReference type="PANTHER" id="PTHR42707:SF2">
    <property type="entry name" value="ACD11 DEHYDROGENASE"/>
    <property type="match status" value="1"/>
</dbReference>
<evidence type="ECO:0000259" key="8">
    <source>
        <dbReference type="Pfam" id="PF18158"/>
    </source>
</evidence>
<keyword evidence="3 5" id="KW-0285">Flavoprotein</keyword>
<protein>
    <submittedName>
        <fullName evidence="9">Acyl-CoA dehydrogenase family member 11</fullName>
    </submittedName>
</protein>
<evidence type="ECO:0000256" key="3">
    <source>
        <dbReference type="ARBA" id="ARBA00022630"/>
    </source>
</evidence>
<keyword evidence="4 5" id="KW-0274">FAD</keyword>
<dbReference type="Pfam" id="PF02770">
    <property type="entry name" value="Acyl-CoA_dh_M"/>
    <property type="match status" value="1"/>
</dbReference>
<evidence type="ECO:0000256" key="4">
    <source>
        <dbReference type="ARBA" id="ARBA00022827"/>
    </source>
</evidence>
<dbReference type="GO" id="GO:0003995">
    <property type="term" value="F:acyl-CoA dehydrogenase activity"/>
    <property type="evidence" value="ECO:0007669"/>
    <property type="project" value="InterPro"/>
</dbReference>
<accession>A0A1U7LMP9</accession>
<proteinExistence type="inferred from homology"/>
<dbReference type="OrthoDB" id="10251155at2759"/>
<reference evidence="9 10" key="1">
    <citation type="submission" date="2016-04" db="EMBL/GenBank/DDBJ databases">
        <title>Evolutionary innovation and constraint leading to complex multicellularity in the Ascomycota.</title>
        <authorList>
            <person name="Cisse O."/>
            <person name="Nguyen A."/>
            <person name="Hewitt D.A."/>
            <person name="Jedd G."/>
            <person name="Stajich J.E."/>
        </authorList>
    </citation>
    <scope>NUCLEOTIDE SEQUENCE [LARGE SCALE GENOMIC DNA]</scope>
    <source>
        <strain evidence="9 10">DAH-3</strain>
    </source>
</reference>
<evidence type="ECO:0000256" key="1">
    <source>
        <dbReference type="ARBA" id="ARBA00001974"/>
    </source>
</evidence>
<evidence type="ECO:0000256" key="5">
    <source>
        <dbReference type="RuleBase" id="RU362125"/>
    </source>
</evidence>
<evidence type="ECO:0000259" key="6">
    <source>
        <dbReference type="Pfam" id="PF00441"/>
    </source>
</evidence>
<name>A0A1U7LMP9_NEOID</name>
<dbReference type="Pfam" id="PF18158">
    <property type="entry name" value="AidB_N"/>
    <property type="match status" value="1"/>
</dbReference>
<dbReference type="InterPro" id="IPR009100">
    <property type="entry name" value="AcylCoA_DH/oxidase_NM_dom_sf"/>
</dbReference>
<comment type="cofactor">
    <cofactor evidence="1 5">
        <name>FAD</name>
        <dbReference type="ChEBI" id="CHEBI:57692"/>
    </cofactor>
</comment>
<organism evidence="9 10">
    <name type="scientific">Neolecta irregularis (strain DAH-3)</name>
    <dbReference type="NCBI Taxonomy" id="1198029"/>
    <lineage>
        <taxon>Eukaryota</taxon>
        <taxon>Fungi</taxon>
        <taxon>Dikarya</taxon>
        <taxon>Ascomycota</taxon>
        <taxon>Taphrinomycotina</taxon>
        <taxon>Neolectales</taxon>
        <taxon>Neolectaceae</taxon>
        <taxon>Neolecta</taxon>
    </lineage>
</organism>
<dbReference type="InterPro" id="IPR006089">
    <property type="entry name" value="Acyl-CoA_DH_CS"/>
</dbReference>
<dbReference type="Gene3D" id="1.20.140.10">
    <property type="entry name" value="Butyryl-CoA Dehydrogenase, subunit A, domain 3"/>
    <property type="match status" value="1"/>
</dbReference>
<dbReference type="PANTHER" id="PTHR42707">
    <property type="entry name" value="ACYL-COA DEHYDROGENASE"/>
    <property type="match status" value="1"/>
</dbReference>
<dbReference type="SUPFAM" id="SSF47203">
    <property type="entry name" value="Acyl-CoA dehydrogenase C-terminal domain-like"/>
    <property type="match status" value="1"/>
</dbReference>
<feature type="domain" description="Adaptive response protein AidB N-terminal" evidence="8">
    <location>
        <begin position="50"/>
        <end position="196"/>
    </location>
</feature>
<evidence type="ECO:0000313" key="10">
    <source>
        <dbReference type="Proteomes" id="UP000186594"/>
    </source>
</evidence>
<evidence type="ECO:0000313" key="9">
    <source>
        <dbReference type="EMBL" id="OLL23822.1"/>
    </source>
</evidence>
<dbReference type="InterPro" id="IPR052904">
    <property type="entry name" value="Acyl-CoA_dehydrogenase-like"/>
</dbReference>
<dbReference type="Gene3D" id="6.10.250.600">
    <property type="match status" value="1"/>
</dbReference>
<dbReference type="STRING" id="1198029.A0A1U7LMP9"/>
<evidence type="ECO:0000259" key="7">
    <source>
        <dbReference type="Pfam" id="PF02770"/>
    </source>
</evidence>
<dbReference type="AlphaFoldDB" id="A0A1U7LMP9"/>
<dbReference type="InterPro" id="IPR009075">
    <property type="entry name" value="AcylCo_DH/oxidase_C"/>
</dbReference>
<dbReference type="OMA" id="SLCYARQ"/>
<evidence type="ECO:0000256" key="2">
    <source>
        <dbReference type="ARBA" id="ARBA00009347"/>
    </source>
</evidence>